<evidence type="ECO:0000313" key="3">
    <source>
        <dbReference type="Proteomes" id="UP000234331"/>
    </source>
</evidence>
<dbReference type="InterPro" id="IPR052344">
    <property type="entry name" value="Transposase-related"/>
</dbReference>
<name>A0A2I2KW33_9ACTN</name>
<reference evidence="2 3" key="1">
    <citation type="submission" date="2017-06" db="EMBL/GenBank/DDBJ databases">
        <authorList>
            <person name="Kim H.J."/>
            <person name="Triplett B.A."/>
        </authorList>
    </citation>
    <scope>NUCLEOTIDE SEQUENCE [LARGE SCALE GENOMIC DNA]</scope>
    <source>
        <strain evidence="2">FRACA_ARgP5</strain>
    </source>
</reference>
<dbReference type="InterPro" id="IPR004291">
    <property type="entry name" value="Transposase_IS66_central"/>
</dbReference>
<feature type="domain" description="Transposase IS66 central" evidence="1">
    <location>
        <begin position="2"/>
        <end position="132"/>
    </location>
</feature>
<evidence type="ECO:0000313" key="2">
    <source>
        <dbReference type="EMBL" id="SNQ49871.1"/>
    </source>
</evidence>
<protein>
    <submittedName>
        <fullName evidence="2">Transposase</fullName>
    </submittedName>
</protein>
<proteinExistence type="predicted"/>
<dbReference type="AlphaFoldDB" id="A0A2I2KW33"/>
<sequence>MLRELQGIIDTAPAGTWCWASQAAEALVALHRLAVDAAVTGIAINATDLAAHIRLLRHAAHIGITQTSPRGTKLMAARHALACRLVDREADYLRFTRDLRVPADNNGCERDIRMIKLRQKVSGCLRTLTGARQFCAIRSYLSTATKHGIPQFPALVQLAEGRPWMPTTT</sequence>
<accession>A0A2I2KW33</accession>
<dbReference type="PANTHER" id="PTHR33678:SF1">
    <property type="entry name" value="BLL1576 PROTEIN"/>
    <property type="match status" value="1"/>
</dbReference>
<dbReference type="PANTHER" id="PTHR33678">
    <property type="entry name" value="BLL1576 PROTEIN"/>
    <property type="match status" value="1"/>
</dbReference>
<evidence type="ECO:0000259" key="1">
    <source>
        <dbReference type="Pfam" id="PF03050"/>
    </source>
</evidence>
<dbReference type="EMBL" id="FZMO01000317">
    <property type="protein sequence ID" value="SNQ49871.1"/>
    <property type="molecule type" value="Genomic_DNA"/>
</dbReference>
<dbReference type="Pfam" id="PF03050">
    <property type="entry name" value="DDE_Tnp_IS66"/>
    <property type="match status" value="1"/>
</dbReference>
<keyword evidence="3" id="KW-1185">Reference proteome</keyword>
<dbReference type="Proteomes" id="UP000234331">
    <property type="component" value="Unassembled WGS sequence"/>
</dbReference>
<gene>
    <name evidence="2" type="ORF">FRACA_3840001</name>
</gene>
<organism evidence="2 3">
    <name type="scientific">Frankia canadensis</name>
    <dbReference type="NCBI Taxonomy" id="1836972"/>
    <lineage>
        <taxon>Bacteria</taxon>
        <taxon>Bacillati</taxon>
        <taxon>Actinomycetota</taxon>
        <taxon>Actinomycetes</taxon>
        <taxon>Frankiales</taxon>
        <taxon>Frankiaceae</taxon>
        <taxon>Frankia</taxon>
    </lineage>
</organism>